<dbReference type="EMBL" id="AKIJ01000001">
    <property type="protein sequence ID" value="KFG27394.1"/>
    <property type="molecule type" value="Genomic_DNA"/>
</dbReference>
<name>H8ZFQ3_NEMA1</name>
<evidence type="ECO:0000313" key="2">
    <source>
        <dbReference type="EMBL" id="EHY64614.1"/>
    </source>
</evidence>
<keyword evidence="1" id="KW-0472">Membrane</keyword>
<dbReference type="STRING" id="944018.H8ZFQ3"/>
<dbReference type="HOGENOM" id="CLU_152663_2_1_1"/>
<feature type="transmembrane region" description="Helical" evidence="1">
    <location>
        <begin position="6"/>
        <end position="24"/>
    </location>
</feature>
<reference evidence="3 4" key="3">
    <citation type="journal article" date="2014" name="Genome Announc.">
        <title>Genome Sequence of the Microsporidian Species Nematocida sp1 Strain ERTm6 (ATCC PRA-372).</title>
        <authorList>
            <person name="Bakowski M.A."/>
            <person name="Priest M."/>
            <person name="Young S."/>
            <person name="Cuomo C.A."/>
            <person name="Troemel E.R."/>
        </authorList>
    </citation>
    <scope>NUCLEOTIDE SEQUENCE [LARGE SCALE GENOMIC DNA]</scope>
    <source>
        <strain evidence="3 4">ERTm6</strain>
    </source>
</reference>
<evidence type="ECO:0008006" key="5">
    <source>
        <dbReference type="Google" id="ProtNLM"/>
    </source>
</evidence>
<evidence type="ECO:0000313" key="3">
    <source>
        <dbReference type="EMBL" id="KFG27394.1"/>
    </source>
</evidence>
<dbReference type="Proteomes" id="UP000054524">
    <property type="component" value="Unassembled WGS sequence"/>
</dbReference>
<feature type="transmembrane region" description="Helical" evidence="1">
    <location>
        <begin position="62"/>
        <end position="79"/>
    </location>
</feature>
<dbReference type="AlphaFoldDB" id="H8ZFQ3"/>
<organism evidence="2">
    <name type="scientific">Nematocida ausubeli (strain ATCC PRA-371 / ERTm2)</name>
    <name type="common">Nematode killer fungus</name>
    <dbReference type="NCBI Taxonomy" id="1913371"/>
    <lineage>
        <taxon>Eukaryota</taxon>
        <taxon>Fungi</taxon>
        <taxon>Fungi incertae sedis</taxon>
        <taxon>Microsporidia</taxon>
        <taxon>Nematocida</taxon>
    </lineage>
</organism>
<keyword evidence="1" id="KW-1133">Transmembrane helix</keyword>
<proteinExistence type="predicted"/>
<dbReference type="OrthoDB" id="10034655at2759"/>
<sequence length="80" mass="8905">MTALLNFSAMVKVLVLFACTTTYLKPYFPQEFKKSLAAKDDASFFVRIISIGTVVGERLSPYISLLCVYFAIQAVIGLFI</sequence>
<keyword evidence="4" id="KW-1185">Reference proteome</keyword>
<accession>A0A086J5H6</accession>
<evidence type="ECO:0000313" key="4">
    <source>
        <dbReference type="Proteomes" id="UP000054524"/>
    </source>
</evidence>
<protein>
    <recommendedName>
        <fullName evidence="5">Protein kish</fullName>
    </recommendedName>
</protein>
<dbReference type="Proteomes" id="UP000005622">
    <property type="component" value="Unassembled WGS sequence"/>
</dbReference>
<dbReference type="EMBL" id="JH604640">
    <property type="protein sequence ID" value="EHY64614.1"/>
    <property type="molecule type" value="Genomic_DNA"/>
</dbReference>
<gene>
    <name evidence="2" type="ORF">NERG_02424</name>
    <name evidence="3" type="ORF">NESG_00472</name>
</gene>
<accession>H8ZFQ3</accession>
<reference evidence="2" key="1">
    <citation type="submission" date="2011-03" db="EMBL/GenBank/DDBJ databases">
        <title>The Genome Sequence of Nematocida sp1 strain ERTm2.</title>
        <authorList>
            <consortium name="The Broad Institute Genome Sequencing Platform"/>
            <consortium name="The Broad Institute Genome Sequencing Center for Infectious Disease"/>
            <person name="Cuomo C."/>
            <person name="Troemel E."/>
            <person name="Young S.K."/>
            <person name="Zeng Q."/>
            <person name="Gargeya S."/>
            <person name="Fitzgerald M."/>
            <person name="Haas B."/>
            <person name="Abouelleil A."/>
            <person name="Alvarado L."/>
            <person name="Arachchi H.M."/>
            <person name="Berlin A."/>
            <person name="Brown A."/>
            <person name="Chapman S.B."/>
            <person name="Chen Z."/>
            <person name="Dunbar C."/>
            <person name="Freedman E."/>
            <person name="Gearin G."/>
            <person name="Gellesch M."/>
            <person name="Goldberg J."/>
            <person name="Griggs A."/>
            <person name="Gujja S."/>
            <person name="Heilman E.R."/>
            <person name="Heiman D."/>
            <person name="Howarth C."/>
            <person name="Larson L."/>
            <person name="Lui A."/>
            <person name="MacDonald P.J.P."/>
            <person name="Mehta T."/>
            <person name="Montmayeur A."/>
            <person name="Murphy C."/>
            <person name="Neiman D."/>
            <person name="Pearson M."/>
            <person name="Priest M."/>
            <person name="Roberts A."/>
            <person name="Saif S."/>
            <person name="Shea T."/>
            <person name="Shenoy N."/>
            <person name="Sisk P."/>
            <person name="Stolte C."/>
            <person name="Sykes S."/>
            <person name="White J."/>
            <person name="Yandava C."/>
            <person name="Wortman J."/>
            <person name="Nusbaum C."/>
            <person name="Birren B."/>
        </authorList>
    </citation>
    <scope>NUCLEOTIDE SEQUENCE</scope>
    <source>
        <strain evidence="2">ERTm2</strain>
    </source>
</reference>
<reference evidence="3" key="2">
    <citation type="submission" date="2012-10" db="EMBL/GenBank/DDBJ databases">
        <authorList>
            <consortium name="The Broad Institute Genome Sequencing Platform"/>
            <consortium name="The Broad Institute Genome Sequencing Center for Infectious Disease"/>
            <person name="Cuomo C."/>
            <person name="Troemel E."/>
            <person name="Walker B."/>
            <person name="Young S.K."/>
            <person name="Zeng Q."/>
            <person name="Gargeya S."/>
            <person name="Fitzgerald M."/>
            <person name="Haas B."/>
            <person name="Abouelleil A."/>
            <person name="Alvarado L."/>
            <person name="Arachchi H.M."/>
            <person name="Berlin A.M."/>
            <person name="Chapman S.B."/>
            <person name="Goldberg J."/>
            <person name="Griggs A."/>
            <person name="Gujja S."/>
            <person name="Hansen M."/>
            <person name="Howarth C."/>
            <person name="Imamovic A."/>
            <person name="Larimer J."/>
            <person name="McCowan C."/>
            <person name="Murphy C."/>
            <person name="Neiman D."/>
            <person name="Pearson M."/>
            <person name="Priest M."/>
            <person name="Roberts A."/>
            <person name="Saif S."/>
            <person name="Shea T."/>
            <person name="Sisk P."/>
            <person name="Sykes S."/>
            <person name="Wortman J."/>
            <person name="Nusbaum C."/>
            <person name="Birren B."/>
        </authorList>
    </citation>
    <scope>NUCLEOTIDE SEQUENCE</scope>
    <source>
        <strain evidence="3">ERTm6</strain>
    </source>
</reference>
<keyword evidence="1" id="KW-0812">Transmembrane</keyword>
<evidence type="ECO:0000256" key="1">
    <source>
        <dbReference type="SAM" id="Phobius"/>
    </source>
</evidence>